<dbReference type="InterPro" id="IPR033308">
    <property type="entry name" value="PGAP5/Cdc1/Ted1"/>
</dbReference>
<evidence type="ECO:0000256" key="3">
    <source>
        <dbReference type="ARBA" id="ARBA00022989"/>
    </source>
</evidence>
<gene>
    <name evidence="7" type="ORF">NMOB1V02_LOCUS1924</name>
</gene>
<evidence type="ECO:0000256" key="4">
    <source>
        <dbReference type="ARBA" id="ARBA00023136"/>
    </source>
</evidence>
<dbReference type="GO" id="GO:0016020">
    <property type="term" value="C:membrane"/>
    <property type="evidence" value="ECO:0007669"/>
    <property type="project" value="UniProtKB-SubCell"/>
</dbReference>
<dbReference type="Pfam" id="PF00149">
    <property type="entry name" value="Metallophos"/>
    <property type="match status" value="1"/>
</dbReference>
<dbReference type="EMBL" id="OA882237">
    <property type="protein sequence ID" value="CAD7274067.1"/>
    <property type="molecule type" value="Genomic_DNA"/>
</dbReference>
<dbReference type="OrthoDB" id="5977743at2759"/>
<dbReference type="InterPro" id="IPR029052">
    <property type="entry name" value="Metallo-depent_PP-like"/>
</dbReference>
<keyword evidence="4 5" id="KW-0472">Membrane</keyword>
<organism evidence="7">
    <name type="scientific">Notodromas monacha</name>
    <dbReference type="NCBI Taxonomy" id="399045"/>
    <lineage>
        <taxon>Eukaryota</taxon>
        <taxon>Metazoa</taxon>
        <taxon>Ecdysozoa</taxon>
        <taxon>Arthropoda</taxon>
        <taxon>Crustacea</taxon>
        <taxon>Oligostraca</taxon>
        <taxon>Ostracoda</taxon>
        <taxon>Podocopa</taxon>
        <taxon>Podocopida</taxon>
        <taxon>Cypridocopina</taxon>
        <taxon>Cypridoidea</taxon>
        <taxon>Cyprididae</taxon>
        <taxon>Notodromas</taxon>
    </lineage>
</organism>
<dbReference type="PANTHER" id="PTHR13315">
    <property type="entry name" value="METALLO PHOSPHOESTERASE RELATED"/>
    <property type="match status" value="1"/>
</dbReference>
<dbReference type="PANTHER" id="PTHR13315:SF4">
    <property type="entry name" value="METALLOPHOSPHOESTERASE, ISOFORM E"/>
    <property type="match status" value="1"/>
</dbReference>
<dbReference type="AlphaFoldDB" id="A0A7R9BGB1"/>
<dbReference type="EMBL" id="CAJPEX010000200">
    <property type="protein sequence ID" value="CAG0914219.1"/>
    <property type="molecule type" value="Genomic_DNA"/>
</dbReference>
<keyword evidence="2 5" id="KW-0812">Transmembrane</keyword>
<evidence type="ECO:0000256" key="1">
    <source>
        <dbReference type="ARBA" id="ARBA00004141"/>
    </source>
</evidence>
<feature type="domain" description="Calcineurin-like phosphoesterase" evidence="6">
    <location>
        <begin position="69"/>
        <end position="259"/>
    </location>
</feature>
<accession>A0A7R9BGB1</accession>
<dbReference type="GO" id="GO:0016787">
    <property type="term" value="F:hydrolase activity"/>
    <property type="evidence" value="ECO:0007669"/>
    <property type="project" value="InterPro"/>
</dbReference>
<dbReference type="Proteomes" id="UP000678499">
    <property type="component" value="Unassembled WGS sequence"/>
</dbReference>
<dbReference type="GO" id="GO:0005783">
    <property type="term" value="C:endoplasmic reticulum"/>
    <property type="evidence" value="ECO:0007669"/>
    <property type="project" value="TreeGrafter"/>
</dbReference>
<dbReference type="GO" id="GO:0006506">
    <property type="term" value="P:GPI anchor biosynthetic process"/>
    <property type="evidence" value="ECO:0007669"/>
    <property type="project" value="InterPro"/>
</dbReference>
<evidence type="ECO:0000256" key="2">
    <source>
        <dbReference type="ARBA" id="ARBA00022692"/>
    </source>
</evidence>
<comment type="subcellular location">
    <subcellularLocation>
        <location evidence="1">Membrane</location>
        <topology evidence="1">Multi-pass membrane protein</topology>
    </subcellularLocation>
</comment>
<feature type="transmembrane region" description="Helical" evidence="5">
    <location>
        <begin position="25"/>
        <end position="43"/>
    </location>
</feature>
<sequence length="396" mass="44912">MRRCECLPRVKCACARAPLRGMIRCRWLLVHSLLLAAVGVVFYSEYATYHAAYDRWPRLEEVSSDRAVSILLVADPQIVGEQDEPSWPVGSVFRWDCDRYLRRTFEAALAHTQPDAVVFLGDLIDEGEKATDAEWARYVRRFSSIFHPHDGQFASVFLPGDNDVGGEGVNPVMPDRVKRFRDAFPVWPGTRKPIVRNRGRVFMLVRDPFGGTMDEEGDVNAQGNDQLLSVFRIVATHLPFVTHPEDEHCDVKVGAHTHISSVTWSRRKETPDSKTKHQATSDALASVVKDPDETTVFRFDTERILPRIIVPTCSYRMGMKEMGYGHLRVLLNAEQSGEGKVVEYRVLWLPGRFRQLALDAAAACILLLYACLVPKTGRYFHARRWKRNAPSSASRD</sequence>
<dbReference type="Gene3D" id="3.60.21.10">
    <property type="match status" value="1"/>
</dbReference>
<keyword evidence="3 5" id="KW-1133">Transmembrane helix</keyword>
<evidence type="ECO:0000259" key="6">
    <source>
        <dbReference type="Pfam" id="PF00149"/>
    </source>
</evidence>
<protein>
    <recommendedName>
        <fullName evidence="6">Calcineurin-like phosphoesterase domain-containing protein</fullName>
    </recommendedName>
</protein>
<dbReference type="InterPro" id="IPR004843">
    <property type="entry name" value="Calcineurin-like_PHP"/>
</dbReference>
<evidence type="ECO:0000256" key="5">
    <source>
        <dbReference type="SAM" id="Phobius"/>
    </source>
</evidence>
<proteinExistence type="predicted"/>
<reference evidence="7" key="1">
    <citation type="submission" date="2020-11" db="EMBL/GenBank/DDBJ databases">
        <authorList>
            <person name="Tran Van P."/>
        </authorList>
    </citation>
    <scope>NUCLEOTIDE SEQUENCE</scope>
</reference>
<dbReference type="SUPFAM" id="SSF56300">
    <property type="entry name" value="Metallo-dependent phosphatases"/>
    <property type="match status" value="1"/>
</dbReference>
<evidence type="ECO:0000313" key="8">
    <source>
        <dbReference type="Proteomes" id="UP000678499"/>
    </source>
</evidence>
<keyword evidence="8" id="KW-1185">Reference proteome</keyword>
<evidence type="ECO:0000313" key="7">
    <source>
        <dbReference type="EMBL" id="CAD7274067.1"/>
    </source>
</evidence>
<name>A0A7R9BGB1_9CRUS</name>